<dbReference type="GO" id="GO:0009017">
    <property type="term" value="F:succinylglutamate desuccinylase activity"/>
    <property type="evidence" value="ECO:0007669"/>
    <property type="project" value="UniProtKB-EC"/>
</dbReference>
<feature type="domain" description="AstE/AspA barrel-sandwich hybrid" evidence="6">
    <location>
        <begin position="262"/>
        <end position="335"/>
    </location>
</feature>
<feature type="active site" evidence="5">
    <location>
        <position position="223"/>
    </location>
</feature>
<dbReference type="Pfam" id="PF24827">
    <property type="entry name" value="AstE_AspA_cat"/>
    <property type="match status" value="1"/>
</dbReference>
<evidence type="ECO:0000259" key="7">
    <source>
        <dbReference type="Pfam" id="PF24827"/>
    </source>
</evidence>
<comment type="catalytic activity">
    <reaction evidence="5">
        <text>N-succinyl-L-glutamate + H2O = L-glutamate + succinate</text>
        <dbReference type="Rhea" id="RHEA:15169"/>
        <dbReference type="ChEBI" id="CHEBI:15377"/>
        <dbReference type="ChEBI" id="CHEBI:29985"/>
        <dbReference type="ChEBI" id="CHEBI:30031"/>
        <dbReference type="ChEBI" id="CHEBI:58763"/>
        <dbReference type="EC" id="3.5.1.96"/>
    </reaction>
</comment>
<dbReference type="GO" id="GO:0019545">
    <property type="term" value="P:L-arginine catabolic process to succinate"/>
    <property type="evidence" value="ECO:0007669"/>
    <property type="project" value="UniProtKB-UniRule"/>
</dbReference>
<dbReference type="PANTHER" id="PTHR15162">
    <property type="entry name" value="ASPARTOACYLASE"/>
    <property type="match status" value="1"/>
</dbReference>
<dbReference type="UniPathway" id="UPA00185">
    <property type="reaction ID" value="UER00283"/>
</dbReference>
<sequence length="347" mass="38440">MAFLQQVKDGKFLQATLDLSLAFEGGEWTVSSGAHCQLLMRGVLQVTPADLNGNEKDIVLSSGVHGDETSPIELVQQLAEGVLKGDIIPAHRLLLIIAHPEAINAHTRFIDENMNRLFKGYNEERNIDSITANQLQQAVSLFYAGSTANTSDRWHLDLHCAIRDSEHYTFAVSPYSDKPTRSNRLFAFLQHAEIEAALLSNSPSPTFSWHSAEYFGAQALTMELGKVAQFGENDLERLAVFNAAMLALVTEPELPMLWEGDKLSVYKVTRTLVKQTDTFYFTFPANQANFTYFEQGKLLGGDEGVEYFSLEGGESVVFPNPNVALGQRACLLVKKTDVNFGEQVSVK</sequence>
<comment type="cofactor">
    <cofactor evidence="5">
        <name>Zn(2+)</name>
        <dbReference type="ChEBI" id="CHEBI:29105"/>
    </cofactor>
    <text evidence="5">Binds 1 zinc ion per subunit.</text>
</comment>
<dbReference type="STRING" id="1903952.BIT28_05335"/>
<keyword evidence="2 5" id="KW-0479">Metal-binding</keyword>
<organism evidence="8 9">
    <name type="scientific">Photobacterium proteolyticum</name>
    <dbReference type="NCBI Taxonomy" id="1903952"/>
    <lineage>
        <taxon>Bacteria</taxon>
        <taxon>Pseudomonadati</taxon>
        <taxon>Pseudomonadota</taxon>
        <taxon>Gammaproteobacteria</taxon>
        <taxon>Vibrionales</taxon>
        <taxon>Vibrionaceae</taxon>
        <taxon>Photobacterium</taxon>
    </lineage>
</organism>
<feature type="binding site" evidence="5">
    <location>
        <position position="159"/>
    </location>
    <ligand>
        <name>Zn(2+)</name>
        <dbReference type="ChEBI" id="CHEBI:29105"/>
    </ligand>
</feature>
<dbReference type="Gene3D" id="2.40.50.630">
    <property type="match status" value="1"/>
</dbReference>
<keyword evidence="3 5" id="KW-0378">Hydrolase</keyword>
<evidence type="ECO:0000313" key="8">
    <source>
        <dbReference type="EMBL" id="OLQ77757.1"/>
    </source>
</evidence>
<protein>
    <recommendedName>
        <fullName evidence="5">Succinylglutamate desuccinylase</fullName>
        <ecNumber evidence="5">3.5.1.96</ecNumber>
    </recommendedName>
</protein>
<dbReference type="HAMAP" id="MF_00767">
    <property type="entry name" value="Arg_catab_AstE"/>
    <property type="match status" value="1"/>
</dbReference>
<dbReference type="InterPro" id="IPR055438">
    <property type="entry name" value="AstE_AspA_cat"/>
</dbReference>
<dbReference type="CDD" id="cd03855">
    <property type="entry name" value="M14_ASTE"/>
    <property type="match status" value="1"/>
</dbReference>
<dbReference type="OrthoDB" id="5290473at2"/>
<name>A0A1Q9GSS4_9GAMM</name>
<comment type="function">
    <text evidence="5">Transforms N(2)-succinylglutamate into succinate and glutamate.</text>
</comment>
<evidence type="ECO:0000259" key="6">
    <source>
        <dbReference type="Pfam" id="PF04952"/>
    </source>
</evidence>
<dbReference type="EMBL" id="MJIL01000060">
    <property type="protein sequence ID" value="OLQ77757.1"/>
    <property type="molecule type" value="Genomic_DNA"/>
</dbReference>
<dbReference type="PIRSF" id="PIRSF017020">
    <property type="entry name" value="AstE"/>
    <property type="match status" value="1"/>
</dbReference>
<evidence type="ECO:0000256" key="3">
    <source>
        <dbReference type="ARBA" id="ARBA00022801"/>
    </source>
</evidence>
<comment type="similarity">
    <text evidence="5">Belongs to the AspA/AstE family. Succinylglutamate desuccinylase subfamily.</text>
</comment>
<evidence type="ECO:0000256" key="1">
    <source>
        <dbReference type="ARBA" id="ARBA00022503"/>
    </source>
</evidence>
<dbReference type="GO" id="GO:0016788">
    <property type="term" value="F:hydrolase activity, acting on ester bonds"/>
    <property type="evidence" value="ECO:0007669"/>
    <property type="project" value="UniProtKB-UniRule"/>
</dbReference>
<keyword evidence="9" id="KW-1185">Reference proteome</keyword>
<proteinExistence type="inferred from homology"/>
<dbReference type="InterPro" id="IPR007036">
    <property type="entry name" value="Aste_AspA_hybrid_dom"/>
</dbReference>
<dbReference type="Pfam" id="PF04952">
    <property type="entry name" value="AstE_AspA_hybrid"/>
    <property type="match status" value="1"/>
</dbReference>
<dbReference type="Proteomes" id="UP000186905">
    <property type="component" value="Unassembled WGS sequence"/>
</dbReference>
<dbReference type="EC" id="3.5.1.96" evidence="5"/>
<feature type="binding site" evidence="5">
    <location>
        <position position="68"/>
    </location>
    <ligand>
        <name>Zn(2+)</name>
        <dbReference type="ChEBI" id="CHEBI:29105"/>
    </ligand>
</feature>
<dbReference type="Gene3D" id="3.40.630.10">
    <property type="entry name" value="Zn peptidases"/>
    <property type="match status" value="1"/>
</dbReference>
<dbReference type="GO" id="GO:0019544">
    <property type="term" value="P:L-arginine catabolic process to L-glutamate"/>
    <property type="evidence" value="ECO:0007669"/>
    <property type="project" value="UniProtKB-UniRule"/>
</dbReference>
<dbReference type="RefSeq" id="WP_075763435.1">
    <property type="nucleotide sequence ID" value="NZ_MJIL01000060.1"/>
</dbReference>
<keyword evidence="4 5" id="KW-0862">Zinc</keyword>
<dbReference type="SUPFAM" id="SSF53187">
    <property type="entry name" value="Zn-dependent exopeptidases"/>
    <property type="match status" value="1"/>
</dbReference>
<gene>
    <name evidence="5" type="primary">astE</name>
    <name evidence="8" type="ORF">BIT28_05335</name>
</gene>
<evidence type="ECO:0000256" key="5">
    <source>
        <dbReference type="HAMAP-Rule" id="MF_00767"/>
    </source>
</evidence>
<reference evidence="8 9" key="1">
    <citation type="submission" date="2016-09" db="EMBL/GenBank/DDBJ databases">
        <title>Photobacterium proteolyticum sp. nov. a protease producing bacterium isolated from ocean sediments of Laizhou Bay.</title>
        <authorList>
            <person name="Li Y."/>
        </authorList>
    </citation>
    <scope>NUCLEOTIDE SEQUENCE [LARGE SCALE GENOMIC DNA]</scope>
    <source>
        <strain evidence="8 9">13-12</strain>
    </source>
</reference>
<comment type="pathway">
    <text evidence="5">Amino-acid degradation; L-arginine degradation via AST pathway; L-glutamate and succinate from L-arginine: step 5/5.</text>
</comment>
<dbReference type="GO" id="GO:0008270">
    <property type="term" value="F:zinc ion binding"/>
    <property type="evidence" value="ECO:0007669"/>
    <property type="project" value="UniProtKB-UniRule"/>
</dbReference>
<feature type="domain" description="Succinylglutamate desuccinylase/Aspartoacylase catalytic" evidence="7">
    <location>
        <begin position="56"/>
        <end position="248"/>
    </location>
</feature>
<dbReference type="AlphaFoldDB" id="A0A1Q9GSS4"/>
<evidence type="ECO:0000313" key="9">
    <source>
        <dbReference type="Proteomes" id="UP000186905"/>
    </source>
</evidence>
<accession>A0A1Q9GSS4</accession>
<evidence type="ECO:0000256" key="4">
    <source>
        <dbReference type="ARBA" id="ARBA00022833"/>
    </source>
</evidence>
<dbReference type="PANTHER" id="PTHR15162:SF7">
    <property type="entry name" value="SUCCINYLGLUTAMATE DESUCCINYLASE"/>
    <property type="match status" value="1"/>
</dbReference>
<dbReference type="InterPro" id="IPR016681">
    <property type="entry name" value="SuccinylGlu_desuccinylase"/>
</dbReference>
<dbReference type="NCBIfam" id="NF003706">
    <property type="entry name" value="PRK05324.1"/>
    <property type="match status" value="1"/>
</dbReference>
<keyword evidence="1 5" id="KW-0056">Arginine metabolism</keyword>
<dbReference type="InterPro" id="IPR050178">
    <property type="entry name" value="AspA/AstE_fam"/>
</dbReference>
<feature type="binding site" evidence="5">
    <location>
        <position position="65"/>
    </location>
    <ligand>
        <name>Zn(2+)</name>
        <dbReference type="ChEBI" id="CHEBI:29105"/>
    </ligand>
</feature>
<comment type="caution">
    <text evidence="8">The sequence shown here is derived from an EMBL/GenBank/DDBJ whole genome shotgun (WGS) entry which is preliminary data.</text>
</comment>
<evidence type="ECO:0000256" key="2">
    <source>
        <dbReference type="ARBA" id="ARBA00022723"/>
    </source>
</evidence>